<sequence>MEMCELVHCQSSQSNSYYGELWGSLMHREMQQWIAEHRSRDPETTPPESRDPQPHPPPYVPCEGESVLEIVRPRLSSSVTNLVELIHTQGEERCGGEDVEVVTSEHDTEEGAVGEGGSGDCEESSVGDGGSDETDKANVDEAPPTTQQIDLLSERDGGSDHGEQLQSLHRVQGSQRDIQLQTQLNLVAMKSESTLMFYEVPEKSPYLSQDREISAVDTSIIPVGYHVQRKSQSEFHSDLFPDTAGSEPALTADQWCQGQNGKVAKVSLDPKGQPKAASQPKSHSKQNGTKSPEIGPPSEGKSPTPVGKSPTPGGNSPTPVSRSVSEEESRSSSFSPTPKVLNIVRSSKFRHIQGGTLHRSTHIEKLPKLSVAVPGDSNGFQANRDFVAAALDIAGGQIGIFKLTHTGRQDTDEVLMFQNSANIMDFVFDPFNNHRLVVACDDARIRVWKVPEGGRGGTVKEPEFFFIGHQEKPNLLCFHPQASSLLATAGFDCHLFIWDLEERAISLRMDPLPQPLFAMSWSTDGKLLATIARDHVIRIYDPRNSTSPVNEGVGPEGSRGARIVWLNNTRLAMSGFNKSHGFCLSMCLIPQGDNSIIAYEYVEDKEPYLFDVAPFACGSPHQGDNSIIAYEHVEDKEPYLFDVAPFACGSPHQAVSYLPKDLCDVRRVEIARAVRLCKTTVEPIFFKVPRTRTEYFQDDVYPETRVTGRQL</sequence>
<evidence type="ECO:0000256" key="2">
    <source>
        <dbReference type="ARBA" id="ARBA00009482"/>
    </source>
</evidence>
<evidence type="ECO:0000259" key="11">
    <source>
        <dbReference type="SMART" id="SM01166"/>
    </source>
</evidence>
<dbReference type="InterPro" id="IPR019775">
    <property type="entry name" value="WD40_repeat_CS"/>
</dbReference>
<comment type="function">
    <text evidence="7">F-actin regulator involved in anterograde Golgi to endosome transport: upon ubiquitination via 'Lys-33'-linked ubiquitin chains by the BCR(KLHL20) E3 ubiquitin ligase complex, interacts with EPS15 and localizes to the trans-Golgi network, where it promotes actin polymerization, thereby facilitating post-Golgi trafficking. May play a role in the maintenance of the Golgi apparatus morphology.</text>
</comment>
<dbReference type="InterPro" id="IPR036322">
    <property type="entry name" value="WD40_repeat_dom_sf"/>
</dbReference>
<dbReference type="EMBL" id="CASHTH010003757">
    <property type="protein sequence ID" value="CAI8048905.1"/>
    <property type="molecule type" value="Genomic_DNA"/>
</dbReference>
<evidence type="ECO:0000256" key="8">
    <source>
        <dbReference type="PROSITE-ProRule" id="PRU00221"/>
    </source>
</evidence>
<accession>A0AA35TII6</accession>
<comment type="similarity">
    <text evidence="2 9">Belongs to the WD repeat coronin family.</text>
</comment>
<dbReference type="Proteomes" id="UP001174909">
    <property type="component" value="Unassembled WGS sequence"/>
</dbReference>
<dbReference type="PANTHER" id="PTHR10856:SF20">
    <property type="entry name" value="CORONIN-7"/>
    <property type="match status" value="1"/>
</dbReference>
<comment type="caution">
    <text evidence="12">The sequence shown here is derived from an EMBL/GenBank/DDBJ whole genome shotgun (WGS) entry which is preliminary data.</text>
</comment>
<evidence type="ECO:0000256" key="1">
    <source>
        <dbReference type="ARBA" id="ARBA00004496"/>
    </source>
</evidence>
<comment type="subcellular location">
    <subcellularLocation>
        <location evidence="1">Cytoplasm</location>
    </subcellularLocation>
</comment>
<reference evidence="12" key="1">
    <citation type="submission" date="2023-03" db="EMBL/GenBank/DDBJ databases">
        <authorList>
            <person name="Steffen K."/>
            <person name="Cardenas P."/>
        </authorList>
    </citation>
    <scope>NUCLEOTIDE SEQUENCE</scope>
</reference>
<dbReference type="Pfam" id="PF16300">
    <property type="entry name" value="WD40_4"/>
    <property type="match status" value="2"/>
</dbReference>
<evidence type="ECO:0000256" key="3">
    <source>
        <dbReference type="ARBA" id="ARBA00022490"/>
    </source>
</evidence>
<feature type="compositionally biased region" description="Polar residues" evidence="10">
    <location>
        <begin position="279"/>
        <end position="290"/>
    </location>
</feature>
<protein>
    <recommendedName>
        <fullName evidence="9">Coronin</fullName>
    </recommendedName>
</protein>
<feature type="compositionally biased region" description="Basic and acidic residues" evidence="10">
    <location>
        <begin position="37"/>
        <end position="53"/>
    </location>
</feature>
<feature type="domain" description="DUF1899" evidence="11">
    <location>
        <begin position="342"/>
        <end position="407"/>
    </location>
</feature>
<feature type="region of interest" description="Disordered" evidence="10">
    <location>
        <begin position="91"/>
        <end position="145"/>
    </location>
</feature>
<feature type="region of interest" description="Disordered" evidence="10">
    <location>
        <begin position="37"/>
        <end position="63"/>
    </location>
</feature>
<dbReference type="Pfam" id="PF00400">
    <property type="entry name" value="WD40"/>
    <property type="match status" value="2"/>
</dbReference>
<dbReference type="InterPro" id="IPR015505">
    <property type="entry name" value="Coronin"/>
</dbReference>
<dbReference type="AlphaFoldDB" id="A0AA35TII6"/>
<feature type="region of interest" description="Disordered" evidence="10">
    <location>
        <begin position="265"/>
        <end position="339"/>
    </location>
</feature>
<evidence type="ECO:0000256" key="7">
    <source>
        <dbReference type="ARBA" id="ARBA00024838"/>
    </source>
</evidence>
<dbReference type="PROSITE" id="PS00678">
    <property type="entry name" value="WD_REPEATS_1"/>
    <property type="match status" value="1"/>
</dbReference>
<dbReference type="GO" id="GO:0003779">
    <property type="term" value="F:actin binding"/>
    <property type="evidence" value="ECO:0007669"/>
    <property type="project" value="UniProtKB-KW"/>
</dbReference>
<evidence type="ECO:0000256" key="5">
    <source>
        <dbReference type="ARBA" id="ARBA00022737"/>
    </source>
</evidence>
<dbReference type="InterPro" id="IPR015943">
    <property type="entry name" value="WD40/YVTN_repeat-like_dom_sf"/>
</dbReference>
<evidence type="ECO:0000256" key="4">
    <source>
        <dbReference type="ARBA" id="ARBA00022574"/>
    </source>
</evidence>
<evidence type="ECO:0000256" key="9">
    <source>
        <dbReference type="RuleBase" id="RU280818"/>
    </source>
</evidence>
<dbReference type="SMART" id="SM00320">
    <property type="entry name" value="WD40"/>
    <property type="match status" value="3"/>
</dbReference>
<evidence type="ECO:0000313" key="13">
    <source>
        <dbReference type="Proteomes" id="UP001174909"/>
    </source>
</evidence>
<dbReference type="SMART" id="SM01167">
    <property type="entry name" value="DUF1900"/>
    <property type="match status" value="2"/>
</dbReference>
<dbReference type="InterPro" id="IPR015048">
    <property type="entry name" value="DUF1899"/>
</dbReference>
<dbReference type="InterPro" id="IPR001680">
    <property type="entry name" value="WD40_rpt"/>
</dbReference>
<keyword evidence="13" id="KW-1185">Reference proteome</keyword>
<dbReference type="Pfam" id="PF08953">
    <property type="entry name" value="DUF1899"/>
    <property type="match status" value="1"/>
</dbReference>
<keyword evidence="6" id="KW-0009">Actin-binding</keyword>
<evidence type="ECO:0000256" key="10">
    <source>
        <dbReference type="SAM" id="MobiDB-lite"/>
    </source>
</evidence>
<dbReference type="Gene3D" id="2.130.10.10">
    <property type="entry name" value="YVTN repeat-like/Quinoprotein amine dehydrogenase"/>
    <property type="match status" value="1"/>
</dbReference>
<proteinExistence type="inferred from homology"/>
<keyword evidence="5 9" id="KW-0677">Repeat</keyword>
<dbReference type="PROSITE" id="PS50082">
    <property type="entry name" value="WD_REPEATS_2"/>
    <property type="match status" value="1"/>
</dbReference>
<evidence type="ECO:0000256" key="6">
    <source>
        <dbReference type="ARBA" id="ARBA00023203"/>
    </source>
</evidence>
<dbReference type="SUPFAM" id="SSF50978">
    <property type="entry name" value="WD40 repeat-like"/>
    <property type="match status" value="1"/>
</dbReference>
<evidence type="ECO:0000313" key="12">
    <source>
        <dbReference type="EMBL" id="CAI8048905.1"/>
    </source>
</evidence>
<gene>
    <name evidence="12" type="ORF">GBAR_LOCUS26948</name>
</gene>
<dbReference type="PANTHER" id="PTHR10856">
    <property type="entry name" value="CORONIN"/>
    <property type="match status" value="1"/>
</dbReference>
<dbReference type="SMART" id="SM01166">
    <property type="entry name" value="DUF1899"/>
    <property type="match status" value="1"/>
</dbReference>
<keyword evidence="3" id="KW-0963">Cytoplasm</keyword>
<dbReference type="GO" id="GO:0005737">
    <property type="term" value="C:cytoplasm"/>
    <property type="evidence" value="ECO:0007669"/>
    <property type="project" value="UniProtKB-SubCell"/>
</dbReference>
<keyword evidence="4 8" id="KW-0853">WD repeat</keyword>
<name>A0AA35TII6_GEOBA</name>
<feature type="repeat" description="WD" evidence="8">
    <location>
        <begin position="466"/>
        <end position="508"/>
    </location>
</feature>
<organism evidence="12 13">
    <name type="scientific">Geodia barretti</name>
    <name type="common">Barrett's horny sponge</name>
    <dbReference type="NCBI Taxonomy" id="519541"/>
    <lineage>
        <taxon>Eukaryota</taxon>
        <taxon>Metazoa</taxon>
        <taxon>Porifera</taxon>
        <taxon>Demospongiae</taxon>
        <taxon>Heteroscleromorpha</taxon>
        <taxon>Tetractinellida</taxon>
        <taxon>Astrophorina</taxon>
        <taxon>Geodiidae</taxon>
        <taxon>Geodia</taxon>
    </lineage>
</organism>